<keyword evidence="4" id="KW-0460">Magnesium</keyword>
<dbReference type="SUPFAM" id="SSF88713">
    <property type="entry name" value="Glycoside hydrolase/deacetylase"/>
    <property type="match status" value="1"/>
</dbReference>
<sequence>MSKAKRLIVNADDFGISSGVNKGILEAHKQGIVTSTSLMVNTPYADEAIRMKKSLAPRLGLGLHLTLSWGKPILPAKEVPSLVTSEGTFHNAFDIRPWRFKADHLRAEMKAQLQRFRDLTGEMPDHIDSHQFVANILPKAFSVLIDLSKKHGIPIRNPSPFLDIKTIKDLLEHMGDEKINILVLIFLKRYIKSNQAILKHHEKPGWPDRFEYHFYEHGSNLDNLTNILRELPEGTTELMCHPGYIEDLDEPYRYPREVELRLLTYQKILEIIRIQNIELISFAEL</sequence>
<reference evidence="6 7" key="1">
    <citation type="journal article" date="2015" name="Microbiome">
        <title>Genomic resolution of linkages in carbon, nitrogen, and sulfur cycling among widespread estuary sediment bacteria.</title>
        <authorList>
            <person name="Baker B.J."/>
            <person name="Lazar C.S."/>
            <person name="Teske A.P."/>
            <person name="Dick G.J."/>
        </authorList>
    </citation>
    <scope>NUCLEOTIDE SEQUENCE [LARGE SCALE GENOMIC DNA]</scope>
    <source>
        <strain evidence="6">DG_54_3</strain>
    </source>
</reference>
<dbReference type="AlphaFoldDB" id="A0A0S7XJB7"/>
<dbReference type="GO" id="GO:0016787">
    <property type="term" value="F:hydrolase activity"/>
    <property type="evidence" value="ECO:0007669"/>
    <property type="project" value="UniProtKB-KW"/>
</dbReference>
<keyword evidence="5" id="KW-0119">Carbohydrate metabolism</keyword>
<evidence type="ECO:0000313" key="6">
    <source>
        <dbReference type="EMBL" id="KPJ62536.1"/>
    </source>
</evidence>
<dbReference type="GO" id="GO:0019213">
    <property type="term" value="F:deacetylase activity"/>
    <property type="evidence" value="ECO:0007669"/>
    <property type="project" value="TreeGrafter"/>
</dbReference>
<evidence type="ECO:0000256" key="5">
    <source>
        <dbReference type="ARBA" id="ARBA00023277"/>
    </source>
</evidence>
<dbReference type="Proteomes" id="UP000051861">
    <property type="component" value="Unassembled WGS sequence"/>
</dbReference>
<evidence type="ECO:0000256" key="1">
    <source>
        <dbReference type="ARBA" id="ARBA00001946"/>
    </source>
</evidence>
<organism evidence="6 7">
    <name type="scientific">candidate division WOR-1 bacterium DG_54_3</name>
    <dbReference type="NCBI Taxonomy" id="1703775"/>
    <lineage>
        <taxon>Bacteria</taxon>
        <taxon>Bacillati</taxon>
        <taxon>Saganbacteria</taxon>
    </lineage>
</organism>
<keyword evidence="2" id="KW-0479">Metal-binding</keyword>
<dbReference type="Pfam" id="PF04794">
    <property type="entry name" value="YdjC"/>
    <property type="match status" value="1"/>
</dbReference>
<evidence type="ECO:0000256" key="3">
    <source>
        <dbReference type="ARBA" id="ARBA00022801"/>
    </source>
</evidence>
<comment type="caution">
    <text evidence="6">The sequence shown here is derived from an EMBL/GenBank/DDBJ whole genome shotgun (WGS) entry which is preliminary data.</text>
</comment>
<dbReference type="GO" id="GO:0046872">
    <property type="term" value="F:metal ion binding"/>
    <property type="evidence" value="ECO:0007669"/>
    <property type="project" value="UniProtKB-KW"/>
</dbReference>
<evidence type="ECO:0000256" key="2">
    <source>
        <dbReference type="ARBA" id="ARBA00022723"/>
    </source>
</evidence>
<evidence type="ECO:0008006" key="8">
    <source>
        <dbReference type="Google" id="ProtNLM"/>
    </source>
</evidence>
<dbReference type="PANTHER" id="PTHR31609">
    <property type="entry name" value="YDJC DEACETYLASE FAMILY MEMBER"/>
    <property type="match status" value="1"/>
</dbReference>
<dbReference type="GO" id="GO:0005975">
    <property type="term" value="P:carbohydrate metabolic process"/>
    <property type="evidence" value="ECO:0007669"/>
    <property type="project" value="InterPro"/>
</dbReference>
<evidence type="ECO:0000256" key="4">
    <source>
        <dbReference type="ARBA" id="ARBA00022842"/>
    </source>
</evidence>
<evidence type="ECO:0000313" key="7">
    <source>
        <dbReference type="Proteomes" id="UP000051861"/>
    </source>
</evidence>
<comment type="cofactor">
    <cofactor evidence="1">
        <name>Mg(2+)</name>
        <dbReference type="ChEBI" id="CHEBI:18420"/>
    </cofactor>
</comment>
<proteinExistence type="predicted"/>
<dbReference type="Gene3D" id="3.20.20.370">
    <property type="entry name" value="Glycoside hydrolase/deacetylase"/>
    <property type="match status" value="1"/>
</dbReference>
<accession>A0A0S7XJB7</accession>
<dbReference type="InterPro" id="IPR011330">
    <property type="entry name" value="Glyco_hydro/deAcase_b/a-brl"/>
</dbReference>
<dbReference type="InterPro" id="IPR006879">
    <property type="entry name" value="YdjC-like"/>
</dbReference>
<gene>
    <name evidence="6" type="ORF">AMJ44_15480</name>
</gene>
<protein>
    <recommendedName>
        <fullName evidence="8">Carbohydrate deacetylase</fullName>
    </recommendedName>
</protein>
<name>A0A0S7XJB7_UNCSA</name>
<dbReference type="PANTHER" id="PTHR31609:SF1">
    <property type="entry name" value="CARBOHYDRATE DEACETYLASE"/>
    <property type="match status" value="1"/>
</dbReference>
<dbReference type="EMBL" id="LIZX01000265">
    <property type="protein sequence ID" value="KPJ62536.1"/>
    <property type="molecule type" value="Genomic_DNA"/>
</dbReference>
<keyword evidence="3" id="KW-0378">Hydrolase</keyword>